<dbReference type="KEGG" id="fpf:DCC35_01305"/>
<organism evidence="7 8">
    <name type="scientific">Mangrovivirga cuniculi</name>
    <dbReference type="NCBI Taxonomy" id="2715131"/>
    <lineage>
        <taxon>Bacteria</taxon>
        <taxon>Pseudomonadati</taxon>
        <taxon>Bacteroidota</taxon>
        <taxon>Cytophagia</taxon>
        <taxon>Cytophagales</taxon>
        <taxon>Mangrovivirgaceae</taxon>
        <taxon>Mangrovivirga</taxon>
    </lineage>
</organism>
<feature type="domain" description="Calcineurin-like phosphoesterase" evidence="6">
    <location>
        <begin position="9"/>
        <end position="206"/>
    </location>
</feature>
<name>A0A4D7JXQ6_9BACT</name>
<evidence type="ECO:0000313" key="7">
    <source>
        <dbReference type="EMBL" id="QCK13484.1"/>
    </source>
</evidence>
<dbReference type="PANTHER" id="PTHR34990:SF2">
    <property type="entry name" value="BLL8164 PROTEIN"/>
    <property type="match status" value="1"/>
</dbReference>
<keyword evidence="4" id="KW-0472">Membrane</keyword>
<evidence type="ECO:0000256" key="4">
    <source>
        <dbReference type="ARBA" id="ARBA00023136"/>
    </source>
</evidence>
<dbReference type="CDD" id="cd07398">
    <property type="entry name" value="MPP_YbbF-LpxH"/>
    <property type="match status" value="1"/>
</dbReference>
<sequence>MDFKRKVEVLVLSDIHLGTYGCHADELLKYLKSIDPDTIILNGDIIDIWNFKKRYWPKSHMLVLKKFMSMIAKGKDVIYITGNHDETIRKFSGFELSGLRIVNKYSMTIGGKKTLLFHGDIFDVVMEQAKWLAKLGAIGYDALILLNHLTNKGLKLIGKPPISMSKKIKNSVKSAVKFINDFEKVCGELAIENGYDSVVCGHIHQPAIKKVSCEKGSVDYLNSGDWIENLSSLEYANGEWRLYDFRKDTIASSIKIESEIKSALNNKQLFSVLQQQFYNAS</sequence>
<evidence type="ECO:0000256" key="3">
    <source>
        <dbReference type="ARBA" id="ARBA00022723"/>
    </source>
</evidence>
<dbReference type="PANTHER" id="PTHR34990">
    <property type="entry name" value="UDP-2,3-DIACYLGLUCOSAMINE HYDROLASE-RELATED"/>
    <property type="match status" value="1"/>
</dbReference>
<keyword evidence="5" id="KW-0464">Manganese</keyword>
<dbReference type="Pfam" id="PF00149">
    <property type="entry name" value="Metallophos"/>
    <property type="match status" value="1"/>
</dbReference>
<dbReference type="InterPro" id="IPR029052">
    <property type="entry name" value="Metallo-depent_PP-like"/>
</dbReference>
<dbReference type="InterPro" id="IPR004843">
    <property type="entry name" value="Calcineurin-like_PHP"/>
</dbReference>
<reference evidence="7 8" key="1">
    <citation type="submission" date="2018-04" db="EMBL/GenBank/DDBJ databases">
        <title>Complete genome uncultured novel isolate.</title>
        <authorList>
            <person name="Merlino G."/>
        </authorList>
    </citation>
    <scope>NUCLEOTIDE SEQUENCE [LARGE SCALE GENOMIC DNA]</scope>
    <source>
        <strain evidence="8">R1DC9</strain>
    </source>
</reference>
<dbReference type="Gene3D" id="3.60.21.10">
    <property type="match status" value="1"/>
</dbReference>
<proteinExistence type="predicted"/>
<keyword evidence="3" id="KW-0479">Metal-binding</keyword>
<keyword evidence="2" id="KW-0997">Cell inner membrane</keyword>
<keyword evidence="1" id="KW-1003">Cell membrane</keyword>
<evidence type="ECO:0000256" key="1">
    <source>
        <dbReference type="ARBA" id="ARBA00022475"/>
    </source>
</evidence>
<evidence type="ECO:0000313" key="8">
    <source>
        <dbReference type="Proteomes" id="UP000298616"/>
    </source>
</evidence>
<keyword evidence="8" id="KW-1185">Reference proteome</keyword>
<gene>
    <name evidence="7" type="ORF">DCC35_01305</name>
</gene>
<evidence type="ECO:0000256" key="5">
    <source>
        <dbReference type="ARBA" id="ARBA00023211"/>
    </source>
</evidence>
<dbReference type="GO" id="GO:0008758">
    <property type="term" value="F:UDP-2,3-diacylglucosamine hydrolase activity"/>
    <property type="evidence" value="ECO:0007669"/>
    <property type="project" value="TreeGrafter"/>
</dbReference>
<dbReference type="OrthoDB" id="9802481at2"/>
<keyword evidence="7" id="KW-0378">Hydrolase</keyword>
<evidence type="ECO:0000256" key="2">
    <source>
        <dbReference type="ARBA" id="ARBA00022519"/>
    </source>
</evidence>
<dbReference type="GO" id="GO:0016020">
    <property type="term" value="C:membrane"/>
    <property type="evidence" value="ECO:0007669"/>
    <property type="project" value="GOC"/>
</dbReference>
<dbReference type="GO" id="GO:0046872">
    <property type="term" value="F:metal ion binding"/>
    <property type="evidence" value="ECO:0007669"/>
    <property type="project" value="UniProtKB-KW"/>
</dbReference>
<dbReference type="RefSeq" id="WP_137089079.1">
    <property type="nucleotide sequence ID" value="NZ_CP028923.1"/>
</dbReference>
<dbReference type="Proteomes" id="UP000298616">
    <property type="component" value="Chromosome"/>
</dbReference>
<dbReference type="GO" id="GO:0009245">
    <property type="term" value="P:lipid A biosynthetic process"/>
    <property type="evidence" value="ECO:0007669"/>
    <property type="project" value="TreeGrafter"/>
</dbReference>
<dbReference type="EMBL" id="CP028923">
    <property type="protein sequence ID" value="QCK13484.1"/>
    <property type="molecule type" value="Genomic_DNA"/>
</dbReference>
<accession>A0A4D7JXQ6</accession>
<protein>
    <submittedName>
        <fullName evidence="7">UDP-2,3-diacylglucosamine hydrolase</fullName>
    </submittedName>
</protein>
<dbReference type="SUPFAM" id="SSF56300">
    <property type="entry name" value="Metallo-dependent phosphatases"/>
    <property type="match status" value="1"/>
</dbReference>
<dbReference type="AlphaFoldDB" id="A0A4D7JXQ6"/>
<dbReference type="InterPro" id="IPR043461">
    <property type="entry name" value="LpxH-like"/>
</dbReference>
<evidence type="ECO:0000259" key="6">
    <source>
        <dbReference type="Pfam" id="PF00149"/>
    </source>
</evidence>